<evidence type="ECO:0000313" key="2">
    <source>
        <dbReference type="EMBL" id="CAK0910124.1"/>
    </source>
</evidence>
<comment type="caution">
    <text evidence="2">The sequence shown here is derived from an EMBL/GenBank/DDBJ whole genome shotgun (WGS) entry which is preliminary data.</text>
</comment>
<proteinExistence type="predicted"/>
<dbReference type="EMBL" id="CAUYUJ010022327">
    <property type="protein sequence ID" value="CAK0910124.1"/>
    <property type="molecule type" value="Genomic_DNA"/>
</dbReference>
<evidence type="ECO:0000256" key="1">
    <source>
        <dbReference type="SAM" id="MobiDB-lite"/>
    </source>
</evidence>
<organism evidence="2 3">
    <name type="scientific">Prorocentrum cordatum</name>
    <dbReference type="NCBI Taxonomy" id="2364126"/>
    <lineage>
        <taxon>Eukaryota</taxon>
        <taxon>Sar</taxon>
        <taxon>Alveolata</taxon>
        <taxon>Dinophyceae</taxon>
        <taxon>Prorocentrales</taxon>
        <taxon>Prorocentraceae</taxon>
        <taxon>Prorocentrum</taxon>
    </lineage>
</organism>
<keyword evidence="3" id="KW-1185">Reference proteome</keyword>
<name>A0ABN9YF61_9DINO</name>
<reference evidence="2" key="1">
    <citation type="submission" date="2023-10" db="EMBL/GenBank/DDBJ databases">
        <authorList>
            <person name="Chen Y."/>
            <person name="Shah S."/>
            <person name="Dougan E. K."/>
            <person name="Thang M."/>
            <person name="Chan C."/>
        </authorList>
    </citation>
    <scope>NUCLEOTIDE SEQUENCE [LARGE SCALE GENOMIC DNA]</scope>
</reference>
<sequence>ERWRAGPTRLGHLSALVAPSFLPSDGAAPGAPRGRGRPAQTAGDAPHDPHGQATDILWDSFEDLTDEALRPDAAAAGSPDEQTIWAAD</sequence>
<dbReference type="Proteomes" id="UP001189429">
    <property type="component" value="Unassembled WGS sequence"/>
</dbReference>
<protein>
    <recommendedName>
        <fullName evidence="4">ATP-binding protein</fullName>
    </recommendedName>
</protein>
<evidence type="ECO:0008006" key="4">
    <source>
        <dbReference type="Google" id="ProtNLM"/>
    </source>
</evidence>
<evidence type="ECO:0000313" key="3">
    <source>
        <dbReference type="Proteomes" id="UP001189429"/>
    </source>
</evidence>
<feature type="region of interest" description="Disordered" evidence="1">
    <location>
        <begin position="68"/>
        <end position="88"/>
    </location>
</feature>
<gene>
    <name evidence="2" type="ORF">PCOR1329_LOCUS84374</name>
</gene>
<feature type="region of interest" description="Disordered" evidence="1">
    <location>
        <begin position="20"/>
        <end position="53"/>
    </location>
</feature>
<accession>A0ABN9YF61</accession>
<feature type="non-terminal residue" evidence="2">
    <location>
        <position position="1"/>
    </location>
</feature>